<evidence type="ECO:0000256" key="3">
    <source>
        <dbReference type="ARBA" id="ARBA00022490"/>
    </source>
</evidence>
<dbReference type="EC" id="2.1.1.63" evidence="9"/>
<evidence type="ECO:0000256" key="5">
    <source>
        <dbReference type="ARBA" id="ARBA00022679"/>
    </source>
</evidence>
<dbReference type="Gene3D" id="1.10.10.10">
    <property type="entry name" value="Winged helix-like DNA-binding domain superfamily/Winged helix DNA-binding domain"/>
    <property type="match status" value="1"/>
</dbReference>
<comment type="subcellular location">
    <subcellularLocation>
        <location evidence="9">Cytoplasm</location>
    </subcellularLocation>
</comment>
<evidence type="ECO:0000256" key="6">
    <source>
        <dbReference type="ARBA" id="ARBA00022763"/>
    </source>
</evidence>
<evidence type="ECO:0000313" key="11">
    <source>
        <dbReference type="EMBL" id="NDL68455.1"/>
    </source>
</evidence>
<dbReference type="NCBIfam" id="TIGR00589">
    <property type="entry name" value="ogt"/>
    <property type="match status" value="1"/>
</dbReference>
<comment type="similarity">
    <text evidence="2 9">Belongs to the MGMT family.</text>
</comment>
<keyword evidence="12" id="KW-1185">Reference proteome</keyword>
<comment type="caution">
    <text evidence="11">The sequence shown here is derived from an EMBL/GenBank/DDBJ whole genome shotgun (WGS) entry which is preliminary data.</text>
</comment>
<dbReference type="RefSeq" id="WP_162371179.1">
    <property type="nucleotide sequence ID" value="NZ_JAAEEH010000041.1"/>
</dbReference>
<dbReference type="PANTHER" id="PTHR10815">
    <property type="entry name" value="METHYLATED-DNA--PROTEIN-CYSTEINE METHYLTRANSFERASE"/>
    <property type="match status" value="1"/>
</dbReference>
<dbReference type="InterPro" id="IPR014048">
    <property type="entry name" value="MethylDNA_cys_MeTrfase_DNA-bd"/>
</dbReference>
<name>A0A7X5HXI7_9FIRM</name>
<keyword evidence="3 9" id="KW-0963">Cytoplasm</keyword>
<evidence type="ECO:0000256" key="8">
    <source>
        <dbReference type="ARBA" id="ARBA00049348"/>
    </source>
</evidence>
<dbReference type="GO" id="GO:0005737">
    <property type="term" value="C:cytoplasm"/>
    <property type="evidence" value="ECO:0007669"/>
    <property type="project" value="UniProtKB-SubCell"/>
</dbReference>
<evidence type="ECO:0000256" key="7">
    <source>
        <dbReference type="ARBA" id="ARBA00023204"/>
    </source>
</evidence>
<sequence length="162" mass="17483">MHHLHHIPTPFGRLGILGDGLAVTRIFFADREPDGASAAPEDAVVGETPLLREAAAQLSAYLEGRLMTLDFPFSFPGGTPFQQQVWNVLLSIPYGETRSYKEVAALTGHPGAFRAVGQACNKNPLALRVPCHRVVGADHRLTGYAGGLDIKAALLEMERGRN</sequence>
<dbReference type="InterPro" id="IPR036631">
    <property type="entry name" value="MGMT_N_sf"/>
</dbReference>
<comment type="miscellaneous">
    <text evidence="9">This enzyme catalyzes only one turnover and therefore is not strictly catalytic. According to one definition, an enzyme is a biocatalyst that acts repeatedly and over many reaction cycles.</text>
</comment>
<dbReference type="SUPFAM" id="SSF53155">
    <property type="entry name" value="Methylated DNA-protein cysteine methyltransferase domain"/>
    <property type="match status" value="1"/>
</dbReference>
<dbReference type="Pfam" id="PF01035">
    <property type="entry name" value="DNA_binding_1"/>
    <property type="match status" value="1"/>
</dbReference>
<evidence type="ECO:0000256" key="2">
    <source>
        <dbReference type="ARBA" id="ARBA00008711"/>
    </source>
</evidence>
<dbReference type="GO" id="GO:0006307">
    <property type="term" value="P:DNA alkylation repair"/>
    <property type="evidence" value="ECO:0007669"/>
    <property type="project" value="UniProtKB-UniRule"/>
</dbReference>
<feature type="active site" description="Nucleophile; methyl group acceptor" evidence="9">
    <location>
        <position position="131"/>
    </location>
</feature>
<keyword evidence="7 9" id="KW-0234">DNA repair</keyword>
<accession>A0A7X5HXI7</accession>
<dbReference type="HAMAP" id="MF_00772">
    <property type="entry name" value="OGT"/>
    <property type="match status" value="1"/>
</dbReference>
<dbReference type="GO" id="GO:0032259">
    <property type="term" value="P:methylation"/>
    <property type="evidence" value="ECO:0007669"/>
    <property type="project" value="UniProtKB-KW"/>
</dbReference>
<evidence type="ECO:0000256" key="1">
    <source>
        <dbReference type="ARBA" id="ARBA00001286"/>
    </source>
</evidence>
<feature type="domain" description="Methylated-DNA-[protein]-cysteine S-methyltransferase DNA binding" evidence="10">
    <location>
        <begin position="80"/>
        <end position="159"/>
    </location>
</feature>
<organism evidence="11 12">
    <name type="scientific">Anaerotalea alkaliphila</name>
    <dbReference type="NCBI Taxonomy" id="2662126"/>
    <lineage>
        <taxon>Bacteria</taxon>
        <taxon>Bacillati</taxon>
        <taxon>Bacillota</taxon>
        <taxon>Clostridia</taxon>
        <taxon>Eubacteriales</taxon>
        <taxon>Anaerotalea</taxon>
    </lineage>
</organism>
<dbReference type="InterPro" id="IPR036217">
    <property type="entry name" value="MethylDNA_cys_MeTrfase_DNAb"/>
</dbReference>
<dbReference type="InterPro" id="IPR001497">
    <property type="entry name" value="MethylDNA_cys_MeTrfase_AS"/>
</dbReference>
<evidence type="ECO:0000259" key="10">
    <source>
        <dbReference type="Pfam" id="PF01035"/>
    </source>
</evidence>
<keyword evidence="5 9" id="KW-0808">Transferase</keyword>
<dbReference type="PANTHER" id="PTHR10815:SF5">
    <property type="entry name" value="METHYLATED-DNA--PROTEIN-CYSTEINE METHYLTRANSFERASE"/>
    <property type="match status" value="1"/>
</dbReference>
<dbReference type="FunFam" id="1.10.10.10:FF:000214">
    <property type="entry name" value="Methylated-DNA--protein-cysteine methyltransferase"/>
    <property type="match status" value="1"/>
</dbReference>
<protein>
    <recommendedName>
        <fullName evidence="9">Methylated-DNA--protein-cysteine methyltransferase</fullName>
        <ecNumber evidence="9">2.1.1.63</ecNumber>
    </recommendedName>
    <alternativeName>
        <fullName evidence="9">6-O-methylguanine-DNA methyltransferase</fullName>
        <shortName evidence="9">MGMT</shortName>
    </alternativeName>
    <alternativeName>
        <fullName evidence="9">O-6-methylguanine-DNA-alkyltransferase</fullName>
    </alternativeName>
</protein>
<comment type="function">
    <text evidence="9">Involved in the cellular defense against the biological effects of O6-methylguanine (O6-MeG) and O4-methylthymine (O4-MeT) in DNA. Repairs the methylated nucleobase in DNA by stoichiometrically transferring the methyl group to a cysteine residue in the enzyme. This is a suicide reaction: the enzyme is irreversibly inactivated.</text>
</comment>
<dbReference type="GO" id="GO:0003908">
    <property type="term" value="F:methylated-DNA-[protein]-cysteine S-methyltransferase activity"/>
    <property type="evidence" value="ECO:0007669"/>
    <property type="project" value="UniProtKB-UniRule"/>
</dbReference>
<proteinExistence type="inferred from homology"/>
<evidence type="ECO:0000256" key="4">
    <source>
        <dbReference type="ARBA" id="ARBA00022603"/>
    </source>
</evidence>
<reference evidence="11 12" key="1">
    <citation type="submission" date="2020-01" db="EMBL/GenBank/DDBJ databases">
        <title>Anaeroalcalibacter tamaniensis gen. nov., sp. nov., moderately halophilic strictly anaerobic fermenter bacterium from mud volcano of Taman peninsula.</title>
        <authorList>
            <person name="Frolova A."/>
            <person name="Merkel A.Y."/>
            <person name="Slobodkin A.I."/>
        </authorList>
    </citation>
    <scope>NUCLEOTIDE SEQUENCE [LARGE SCALE GENOMIC DNA]</scope>
    <source>
        <strain evidence="11 12">F-3ap</strain>
    </source>
</reference>
<keyword evidence="4 9" id="KW-0489">Methyltransferase</keyword>
<dbReference type="AlphaFoldDB" id="A0A7X5HXI7"/>
<dbReference type="Gene3D" id="3.30.160.70">
    <property type="entry name" value="Methylated DNA-protein cysteine methyltransferase domain"/>
    <property type="match status" value="1"/>
</dbReference>
<dbReference type="InterPro" id="IPR023546">
    <property type="entry name" value="MGMT"/>
</dbReference>
<evidence type="ECO:0000256" key="9">
    <source>
        <dbReference type="HAMAP-Rule" id="MF_00772"/>
    </source>
</evidence>
<dbReference type="SUPFAM" id="SSF46767">
    <property type="entry name" value="Methylated DNA-protein cysteine methyltransferase, C-terminal domain"/>
    <property type="match status" value="1"/>
</dbReference>
<dbReference type="EMBL" id="JAAEEH010000041">
    <property type="protein sequence ID" value="NDL68455.1"/>
    <property type="molecule type" value="Genomic_DNA"/>
</dbReference>
<gene>
    <name evidence="11" type="ORF">GXN74_11960</name>
</gene>
<dbReference type="InterPro" id="IPR036388">
    <property type="entry name" value="WH-like_DNA-bd_sf"/>
</dbReference>
<dbReference type="CDD" id="cd06445">
    <property type="entry name" value="ATase"/>
    <property type="match status" value="1"/>
</dbReference>
<keyword evidence="6 9" id="KW-0227">DNA damage</keyword>
<evidence type="ECO:0000313" key="12">
    <source>
        <dbReference type="Proteomes" id="UP000461585"/>
    </source>
</evidence>
<comment type="catalytic activity">
    <reaction evidence="8 9">
        <text>a 6-O-methyl-2'-deoxyguanosine in DNA + L-cysteinyl-[protein] = S-methyl-L-cysteinyl-[protein] + a 2'-deoxyguanosine in DNA</text>
        <dbReference type="Rhea" id="RHEA:24000"/>
        <dbReference type="Rhea" id="RHEA-COMP:10131"/>
        <dbReference type="Rhea" id="RHEA-COMP:10132"/>
        <dbReference type="Rhea" id="RHEA-COMP:11367"/>
        <dbReference type="Rhea" id="RHEA-COMP:11368"/>
        <dbReference type="ChEBI" id="CHEBI:29950"/>
        <dbReference type="ChEBI" id="CHEBI:82612"/>
        <dbReference type="ChEBI" id="CHEBI:85445"/>
        <dbReference type="ChEBI" id="CHEBI:85448"/>
        <dbReference type="EC" id="2.1.1.63"/>
    </reaction>
</comment>
<dbReference type="Proteomes" id="UP000461585">
    <property type="component" value="Unassembled WGS sequence"/>
</dbReference>
<dbReference type="PROSITE" id="PS00374">
    <property type="entry name" value="MGMT"/>
    <property type="match status" value="1"/>
</dbReference>
<comment type="catalytic activity">
    <reaction evidence="1 9">
        <text>a 4-O-methyl-thymidine in DNA + L-cysteinyl-[protein] = a thymidine in DNA + S-methyl-L-cysteinyl-[protein]</text>
        <dbReference type="Rhea" id="RHEA:53428"/>
        <dbReference type="Rhea" id="RHEA-COMP:10131"/>
        <dbReference type="Rhea" id="RHEA-COMP:10132"/>
        <dbReference type="Rhea" id="RHEA-COMP:13555"/>
        <dbReference type="Rhea" id="RHEA-COMP:13556"/>
        <dbReference type="ChEBI" id="CHEBI:29950"/>
        <dbReference type="ChEBI" id="CHEBI:82612"/>
        <dbReference type="ChEBI" id="CHEBI:137386"/>
        <dbReference type="ChEBI" id="CHEBI:137387"/>
        <dbReference type="EC" id="2.1.1.63"/>
    </reaction>
</comment>